<keyword evidence="1" id="KW-0472">Membrane</keyword>
<evidence type="ECO:0000256" key="1">
    <source>
        <dbReference type="SAM" id="Phobius"/>
    </source>
</evidence>
<dbReference type="OrthoDB" id="1452530at2"/>
<dbReference type="RefSeq" id="WP_091311215.1">
    <property type="nucleotide sequence ID" value="NZ_CBCSJU010000008.1"/>
</dbReference>
<reference evidence="3" key="1">
    <citation type="submission" date="2016-10" db="EMBL/GenBank/DDBJ databases">
        <authorList>
            <person name="Varghese N."/>
            <person name="Submissions S."/>
        </authorList>
    </citation>
    <scope>NUCLEOTIDE SEQUENCE [LARGE SCALE GENOMIC DNA]</scope>
    <source>
        <strain evidence="3">DSM 17934</strain>
    </source>
</reference>
<dbReference type="EMBL" id="FNYA01000003">
    <property type="protein sequence ID" value="SEI79116.1"/>
    <property type="molecule type" value="Genomic_DNA"/>
</dbReference>
<dbReference type="STRING" id="402734.SAMN05660918_1638"/>
<gene>
    <name evidence="2" type="ORF">SAMN05660918_1638</name>
</gene>
<evidence type="ECO:0008006" key="4">
    <source>
        <dbReference type="Google" id="ProtNLM"/>
    </source>
</evidence>
<sequence>MSTNSQEQEIDLSQIGKSISKAFQNVINKCFDLLFFIQKKVIIIGALFILGIGLGFYLDKEPNYTSDVVVIPNFGSNEYLYDKVNLISLKLIEKDEAFFKAIGISNIKDINSIDIQPITGIYNFINSENQKENFELIKLMAEDGDIEKIIKDDVTSRNYYLHNINIKTTIAYEKKDLVEPLLKYLQQTDYFTKLQKVYQNNLVEKIEANKLLITQIDQIILNLTQNKTTGGVSISENTGLNDLIQKKDELISENQRLAIHNLEYDKIVKDQNISLNQMNTKGVNNKMKLILPFLFVLLYLLGYTFTQLYKKQKQRVQS</sequence>
<name>A0A1H6TII0_9FLAO</name>
<evidence type="ECO:0000313" key="3">
    <source>
        <dbReference type="Proteomes" id="UP000199702"/>
    </source>
</evidence>
<feature type="transmembrane region" description="Helical" evidence="1">
    <location>
        <begin position="41"/>
        <end position="58"/>
    </location>
</feature>
<keyword evidence="3" id="KW-1185">Reference proteome</keyword>
<keyword evidence="1" id="KW-1133">Transmembrane helix</keyword>
<accession>A0A1H6TII0</accession>
<dbReference type="AlphaFoldDB" id="A0A1H6TII0"/>
<dbReference type="Proteomes" id="UP000199702">
    <property type="component" value="Unassembled WGS sequence"/>
</dbReference>
<evidence type="ECO:0000313" key="2">
    <source>
        <dbReference type="EMBL" id="SEI79116.1"/>
    </source>
</evidence>
<proteinExistence type="predicted"/>
<keyword evidence="1" id="KW-0812">Transmembrane</keyword>
<feature type="transmembrane region" description="Helical" evidence="1">
    <location>
        <begin position="289"/>
        <end position="309"/>
    </location>
</feature>
<protein>
    <recommendedName>
        <fullName evidence="4">Chain length determinant protein</fullName>
    </recommendedName>
</protein>
<organism evidence="2 3">
    <name type="scientific">Flavobacterium terrigena</name>
    <dbReference type="NCBI Taxonomy" id="402734"/>
    <lineage>
        <taxon>Bacteria</taxon>
        <taxon>Pseudomonadati</taxon>
        <taxon>Bacteroidota</taxon>
        <taxon>Flavobacteriia</taxon>
        <taxon>Flavobacteriales</taxon>
        <taxon>Flavobacteriaceae</taxon>
        <taxon>Flavobacterium</taxon>
    </lineage>
</organism>